<evidence type="ECO:0000313" key="3">
    <source>
        <dbReference type="Proteomes" id="UP001138686"/>
    </source>
</evidence>
<dbReference type="InterPro" id="IPR045749">
    <property type="entry name" value="DUF6090"/>
</dbReference>
<name>A0A9X1FP93_9FLAO</name>
<dbReference type="RefSeq" id="WP_219052536.1">
    <property type="nucleotide sequence ID" value="NZ_JAHWDP010000003.1"/>
</dbReference>
<organism evidence="2 3">
    <name type="scientific">Halomarinibacterium sedimenti</name>
    <dbReference type="NCBI Taxonomy" id="2857106"/>
    <lineage>
        <taxon>Bacteria</taxon>
        <taxon>Pseudomonadati</taxon>
        <taxon>Bacteroidota</taxon>
        <taxon>Flavobacteriia</taxon>
        <taxon>Flavobacteriales</taxon>
        <taxon>Flavobacteriaceae</taxon>
        <taxon>Halomarinibacterium</taxon>
    </lineage>
</organism>
<accession>A0A9X1FP93</accession>
<dbReference type="Proteomes" id="UP001138686">
    <property type="component" value="Unassembled WGS sequence"/>
</dbReference>
<dbReference type="EMBL" id="JAHWDP010000003">
    <property type="protein sequence ID" value="MBW2938091.1"/>
    <property type="molecule type" value="Genomic_DNA"/>
</dbReference>
<keyword evidence="1" id="KW-0812">Transmembrane</keyword>
<reference evidence="2" key="1">
    <citation type="submission" date="2021-07" db="EMBL/GenBank/DDBJ databases">
        <title>Aureisphaera sp. CAU 1614 isolated from sea sediment.</title>
        <authorList>
            <person name="Kim W."/>
        </authorList>
    </citation>
    <scope>NUCLEOTIDE SEQUENCE</scope>
    <source>
        <strain evidence="2">CAU 1614</strain>
    </source>
</reference>
<keyword evidence="1" id="KW-0472">Membrane</keyword>
<feature type="transmembrane region" description="Helical" evidence="1">
    <location>
        <begin position="21"/>
        <end position="42"/>
    </location>
</feature>
<dbReference type="AlphaFoldDB" id="A0A9X1FP93"/>
<gene>
    <name evidence="2" type="ORF">KXJ69_08230</name>
</gene>
<sequence length="255" mass="29761">MIKFFRKLRKQLLTENKFSKYLLYAIGEIVLVVIGILIALSINNWNENRKQEAKVNNYLKSMVIDLKSDTNAYDRIISSFENQVAANSSIFKDKGYQELPLDSIVSRITSYYAMHQIVDQTYQKIKNSGLSDNLGSKELNDAINNYYSNGVNSFNTYLQYDKERSTRDDDLWFLTNNYEINLIYQATETMEFPFSESEETRKKAIIQTIESNLGRNYLRHNINRKRVGIIIAKQTKTEAEELIELINKELKIDTN</sequence>
<keyword evidence="1" id="KW-1133">Transmembrane helix</keyword>
<evidence type="ECO:0000256" key="1">
    <source>
        <dbReference type="SAM" id="Phobius"/>
    </source>
</evidence>
<comment type="caution">
    <text evidence="2">The sequence shown here is derived from an EMBL/GenBank/DDBJ whole genome shotgun (WGS) entry which is preliminary data.</text>
</comment>
<dbReference type="Pfam" id="PF19578">
    <property type="entry name" value="DUF6090"/>
    <property type="match status" value="1"/>
</dbReference>
<keyword evidence="3" id="KW-1185">Reference proteome</keyword>
<protein>
    <submittedName>
        <fullName evidence="2">Uncharacterized protein</fullName>
    </submittedName>
</protein>
<evidence type="ECO:0000313" key="2">
    <source>
        <dbReference type="EMBL" id="MBW2938091.1"/>
    </source>
</evidence>
<proteinExistence type="predicted"/>